<dbReference type="AlphaFoldDB" id="A0A212K419"/>
<accession>A0A212K419</accession>
<organism evidence="1">
    <name type="scientific">uncultured delta proteobacterium</name>
    <dbReference type="NCBI Taxonomy" id="34034"/>
    <lineage>
        <taxon>Bacteria</taxon>
        <taxon>Deltaproteobacteria</taxon>
        <taxon>environmental samples</taxon>
    </lineage>
</organism>
<proteinExistence type="predicted"/>
<reference evidence="1" key="1">
    <citation type="submission" date="2016-04" db="EMBL/GenBank/DDBJ databases">
        <authorList>
            <person name="Evans L.H."/>
            <person name="Alamgir A."/>
            <person name="Owens N."/>
            <person name="Weber N.D."/>
            <person name="Virtaneva K."/>
            <person name="Barbian K."/>
            <person name="Babar A."/>
            <person name="Rosenke K."/>
        </authorList>
    </citation>
    <scope>NUCLEOTIDE SEQUENCE</scope>
    <source>
        <strain evidence="1">86</strain>
    </source>
</reference>
<evidence type="ECO:0000313" key="1">
    <source>
        <dbReference type="EMBL" id="SBW06459.1"/>
    </source>
</evidence>
<protein>
    <submittedName>
        <fullName evidence="1">Uncharacterized protein</fullName>
    </submittedName>
</protein>
<gene>
    <name evidence="1" type="ORF">KL86DPRO_20664</name>
</gene>
<dbReference type="EMBL" id="FLUQ01000002">
    <property type="protein sequence ID" value="SBW06459.1"/>
    <property type="molecule type" value="Genomic_DNA"/>
</dbReference>
<dbReference type="InterPro" id="IPR049249">
    <property type="entry name" value="DUF6882"/>
</dbReference>
<name>A0A212K419_9DELT</name>
<dbReference type="Pfam" id="PF21813">
    <property type="entry name" value="DUF6882"/>
    <property type="match status" value="1"/>
</dbReference>
<sequence>MELKDILEQHAGAVMDRQQVLGERLGSHEWAADTESGMIFFSGPNIESPFEIIGTVSSATGEWLWGWANASLPGDLAVISDSLHAVGKAEGIDFFTKERFPATKDDLHAMGIAACGLGGAKGYYIADYGDGILLVALKDESVLHGWQPEHSRIFSVFPRVIQLFDLDHKAALQHYLTSLGYAVSEEGGLSAVKDGRIVTATFDTQGRLAELQNG</sequence>